<evidence type="ECO:0000313" key="3">
    <source>
        <dbReference type="Proteomes" id="UP001164081"/>
    </source>
</evidence>
<organism evidence="2 3">
    <name type="scientific">Acinetobacter ursingii</name>
    <dbReference type="NCBI Taxonomy" id="108980"/>
    <lineage>
        <taxon>Bacteria</taxon>
        <taxon>Pseudomonadati</taxon>
        <taxon>Pseudomonadota</taxon>
        <taxon>Gammaproteobacteria</taxon>
        <taxon>Moraxellales</taxon>
        <taxon>Moraxellaceae</taxon>
        <taxon>Acinetobacter</taxon>
    </lineage>
</organism>
<keyword evidence="2" id="KW-0614">Plasmid</keyword>
<accession>A0AA46NSI5</accession>
<feature type="coiled-coil region" evidence="1">
    <location>
        <begin position="37"/>
        <end position="64"/>
    </location>
</feature>
<keyword evidence="1" id="KW-0175">Coiled coil</keyword>
<proteinExistence type="predicted"/>
<protein>
    <submittedName>
        <fullName evidence="2">Uncharacterized protein</fullName>
    </submittedName>
</protein>
<dbReference type="RefSeq" id="WP_151685859.1">
    <property type="nucleotide sequence ID" value="NZ_CP089047.1"/>
</dbReference>
<dbReference type="AlphaFoldDB" id="A0AA46NSI5"/>
<gene>
    <name evidence="2" type="ORF">LSO58_18665</name>
</gene>
<reference evidence="2" key="1">
    <citation type="journal article" date="2022" name="J Glob Antimicrob Resist">
        <title>Comparative analysis of IMP-4- and OXA-58-containing plasmids of three carbapenemase-producing Acinetobacter ursingii strains in the Netherlands.</title>
        <authorList>
            <person name="Hendrickx A.P.A."/>
            <person name="Schade R.P."/>
            <person name="Landman F."/>
            <person name="Bosch T."/>
            <person name="Schouls L.M."/>
            <person name="van Dijk K."/>
        </authorList>
    </citation>
    <scope>NUCLEOTIDE SEQUENCE</scope>
    <source>
        <strain evidence="2">RIVM_C010761</strain>
    </source>
</reference>
<evidence type="ECO:0000313" key="2">
    <source>
        <dbReference type="EMBL" id="UYF77363.1"/>
    </source>
</evidence>
<evidence type="ECO:0000256" key="1">
    <source>
        <dbReference type="SAM" id="Coils"/>
    </source>
</evidence>
<dbReference type="EMBL" id="CP089047">
    <property type="protein sequence ID" value="UYF77363.1"/>
    <property type="molecule type" value="Genomic_DNA"/>
</dbReference>
<dbReference type="Proteomes" id="UP001164081">
    <property type="component" value="Plasmid pRIVM_C010761_3"/>
</dbReference>
<geneLocation type="plasmid" evidence="2 3">
    <name>pRIVM_C010761_3</name>
</geneLocation>
<name>A0AA46NSI5_9GAMM</name>
<sequence length="70" mass="7933">MNIMTEKDAKHHSGKEILEGLFDDQRAAARNPQHPVNDQLRAALKAKAEKLQKLKNQEKTSESTASYDRT</sequence>